<sequence length="85" mass="8549">MRLSTPCSPLPAQIGGFLLVGRAVGDSPAEMAAYARPMLSFTRPIEAPEGPPVVTVTGGFDGKVRTFNVGAAASLAAAAASEAEC</sequence>
<dbReference type="GO" id="GO:0016757">
    <property type="term" value="F:glycosyltransferase activity"/>
    <property type="evidence" value="ECO:0007669"/>
    <property type="project" value="UniProtKB-KW"/>
</dbReference>
<keyword evidence="2" id="KW-0808">Transferase</keyword>
<dbReference type="Gene3D" id="3.40.1030.10">
    <property type="entry name" value="Nucleoside phosphorylase/phosphoribosyltransferase catalytic domain"/>
    <property type="match status" value="1"/>
</dbReference>
<proteinExistence type="predicted"/>
<accession>A0A6J4Q0I2</accession>
<keyword evidence="1" id="KW-0328">Glycosyltransferase</keyword>
<evidence type="ECO:0000313" key="3">
    <source>
        <dbReference type="EMBL" id="CAA9430812.1"/>
    </source>
</evidence>
<dbReference type="AlphaFoldDB" id="A0A6J4Q0I2"/>
<name>A0A6J4Q0I2_9ACTN</name>
<dbReference type="EMBL" id="CADCVC010000048">
    <property type="protein sequence ID" value="CAA9430812.1"/>
    <property type="molecule type" value="Genomic_DNA"/>
</dbReference>
<organism evidence="3">
    <name type="scientific">uncultured Rubrobacteraceae bacterium</name>
    <dbReference type="NCBI Taxonomy" id="349277"/>
    <lineage>
        <taxon>Bacteria</taxon>
        <taxon>Bacillati</taxon>
        <taxon>Actinomycetota</taxon>
        <taxon>Rubrobacteria</taxon>
        <taxon>Rubrobacterales</taxon>
        <taxon>Rubrobacteraceae</taxon>
        <taxon>environmental samples</taxon>
    </lineage>
</organism>
<evidence type="ECO:0000256" key="1">
    <source>
        <dbReference type="ARBA" id="ARBA00022676"/>
    </source>
</evidence>
<evidence type="ECO:0000256" key="2">
    <source>
        <dbReference type="ARBA" id="ARBA00022679"/>
    </source>
</evidence>
<dbReference type="Gene3D" id="1.20.970.10">
    <property type="entry name" value="Transferase, Pyrimidine Nucleoside Phosphorylase, Chain C"/>
    <property type="match status" value="1"/>
</dbReference>
<protein>
    <submittedName>
        <fullName evidence="3">Uncharacterized protein</fullName>
    </submittedName>
</protein>
<reference evidence="3" key="1">
    <citation type="submission" date="2020-02" db="EMBL/GenBank/DDBJ databases">
        <authorList>
            <person name="Meier V. D."/>
        </authorList>
    </citation>
    <scope>NUCLEOTIDE SEQUENCE</scope>
    <source>
        <strain evidence="3">AVDCRST_MAG80</strain>
    </source>
</reference>
<gene>
    <name evidence="3" type="ORF">AVDCRST_MAG80-561</name>
</gene>
<dbReference type="InterPro" id="IPR035902">
    <property type="entry name" value="Nuc_phospho_transferase"/>
</dbReference>